<evidence type="ECO:0000313" key="2">
    <source>
        <dbReference type="Proteomes" id="UP000028705"/>
    </source>
</evidence>
<name>A0A086ABE2_9FLAO</name>
<dbReference type="STRING" id="445961.IW15_00720"/>
<sequence>MEKKKLNLKKIKIAKLSNTSLLNKDKLNNVRGGDSCAFSVVSIVTEGGGMGGTYGYVTSCALNDYTECLSRLS</sequence>
<organism evidence="1 2">
    <name type="scientific">Chryseobacterium soli</name>
    <dbReference type="NCBI Taxonomy" id="445961"/>
    <lineage>
        <taxon>Bacteria</taxon>
        <taxon>Pseudomonadati</taxon>
        <taxon>Bacteroidota</taxon>
        <taxon>Flavobacteriia</taxon>
        <taxon>Flavobacteriales</taxon>
        <taxon>Weeksellaceae</taxon>
        <taxon>Chryseobacterium group</taxon>
        <taxon>Chryseobacterium</taxon>
    </lineage>
</organism>
<accession>A0A086ABE2</accession>
<proteinExistence type="predicted"/>
<gene>
    <name evidence="1" type="ORF">IW15_00720</name>
</gene>
<dbReference type="AlphaFoldDB" id="A0A086ABE2"/>
<reference evidence="1 2" key="1">
    <citation type="submission" date="2014-07" db="EMBL/GenBank/DDBJ databases">
        <title>Genome of Chryseobacterium soli DSM 19298.</title>
        <authorList>
            <person name="Stropko S.J."/>
            <person name="Pipes S.E."/>
            <person name="Newman J."/>
        </authorList>
    </citation>
    <scope>NUCLEOTIDE SEQUENCE [LARGE SCALE GENOMIC DNA]</scope>
    <source>
        <strain evidence="1 2">DSM 19298</strain>
    </source>
</reference>
<keyword evidence="2" id="KW-1185">Reference proteome</keyword>
<evidence type="ECO:0000313" key="1">
    <source>
        <dbReference type="EMBL" id="KFF14006.1"/>
    </source>
</evidence>
<dbReference type="Proteomes" id="UP000028705">
    <property type="component" value="Unassembled WGS sequence"/>
</dbReference>
<dbReference type="RefSeq" id="WP_034708469.1">
    <property type="nucleotide sequence ID" value="NZ_JPRH01000001.1"/>
</dbReference>
<protein>
    <submittedName>
        <fullName evidence="1">Uncharacterized protein</fullName>
    </submittedName>
</protein>
<dbReference type="EMBL" id="JPRH01000001">
    <property type="protein sequence ID" value="KFF14006.1"/>
    <property type="molecule type" value="Genomic_DNA"/>
</dbReference>
<comment type="caution">
    <text evidence="1">The sequence shown here is derived from an EMBL/GenBank/DDBJ whole genome shotgun (WGS) entry which is preliminary data.</text>
</comment>